<dbReference type="NCBIfam" id="TIGR02532">
    <property type="entry name" value="IV_pilin_GFxxxE"/>
    <property type="match status" value="1"/>
</dbReference>
<sequence>MRPAFTLVEVLAAVAIAAIAGAALLKMNSSNLFFLGQLEQTSRMTEDLAVAALHADKRFHRSDKALYDLLRDSYTIANDDLRAYLKSQQFRYTETLVDTISFDTGTLTEGTGSGEEFDARDIEAAGAVPPIQFELIQVTLSAERRHGSMLTIRPISQ</sequence>
<dbReference type="EMBL" id="CP147920">
    <property type="protein sequence ID" value="XAU14718.1"/>
    <property type="molecule type" value="Genomic_DNA"/>
</dbReference>
<proteinExistence type="predicted"/>
<gene>
    <name evidence="1" type="ORF">WCY31_10755</name>
</gene>
<organism evidence="1 2">
    <name type="scientific">Sulfurimonas diazotrophicus</name>
    <dbReference type="NCBI Taxonomy" id="3131939"/>
    <lineage>
        <taxon>Bacteria</taxon>
        <taxon>Pseudomonadati</taxon>
        <taxon>Campylobacterota</taxon>
        <taxon>Epsilonproteobacteria</taxon>
        <taxon>Campylobacterales</taxon>
        <taxon>Sulfurimonadaceae</taxon>
        <taxon>Sulfurimonas</taxon>
    </lineage>
</organism>
<protein>
    <submittedName>
        <fullName evidence="1">Prepilin-type N-terminal cleavage/methylation domain-containing protein</fullName>
    </submittedName>
</protein>
<evidence type="ECO:0000313" key="2">
    <source>
        <dbReference type="Proteomes" id="UP001447842"/>
    </source>
</evidence>
<accession>A0ABZ3H870</accession>
<name>A0ABZ3H870_9BACT</name>
<keyword evidence="2" id="KW-1185">Reference proteome</keyword>
<evidence type="ECO:0000313" key="1">
    <source>
        <dbReference type="EMBL" id="XAU14718.1"/>
    </source>
</evidence>
<dbReference type="Pfam" id="PF07963">
    <property type="entry name" value="N_methyl"/>
    <property type="match status" value="1"/>
</dbReference>
<dbReference type="RefSeq" id="WP_345969810.1">
    <property type="nucleotide sequence ID" value="NZ_CP147920.1"/>
</dbReference>
<reference evidence="1 2" key="1">
    <citation type="submission" date="2024-03" db="EMBL/GenBank/DDBJ databases">
        <title>Sulfurimonas sp. HSL3-1.</title>
        <authorList>
            <person name="Wang S."/>
        </authorList>
    </citation>
    <scope>NUCLEOTIDE SEQUENCE [LARGE SCALE GENOMIC DNA]</scope>
    <source>
        <strain evidence="1 2">HSL3-1</strain>
    </source>
</reference>
<dbReference type="Proteomes" id="UP001447842">
    <property type="component" value="Chromosome"/>
</dbReference>
<dbReference type="InterPro" id="IPR012902">
    <property type="entry name" value="N_methyl_site"/>
</dbReference>